<reference evidence="1 2" key="1">
    <citation type="submission" date="2024-11" db="EMBL/GenBank/DDBJ databases">
        <title>Chromosome-level genome assembly of the freshwater bivalve Anodonta woodiana.</title>
        <authorList>
            <person name="Chen X."/>
        </authorList>
    </citation>
    <scope>NUCLEOTIDE SEQUENCE [LARGE SCALE GENOMIC DNA]</scope>
    <source>
        <strain evidence="1">MN2024</strain>
        <tissue evidence="1">Gills</tissue>
    </source>
</reference>
<comment type="caution">
    <text evidence="1">The sequence shown here is derived from an EMBL/GenBank/DDBJ whole genome shotgun (WGS) entry which is preliminary data.</text>
</comment>
<sequence length="92" mass="10282">MSVKHRLGLKIPLDNSATAFENVEYLHTHSNEPNETGIQTFNTRGEGVSLLPHNAILTYKGRLLIHLETLVLMHKLHPQTTAGVYLEAPDIN</sequence>
<name>A0ABD3UUS1_SINWO</name>
<proteinExistence type="predicted"/>
<gene>
    <name evidence="1" type="ORF">ACJMK2_015916</name>
</gene>
<evidence type="ECO:0000313" key="1">
    <source>
        <dbReference type="EMBL" id="KAL3852248.1"/>
    </source>
</evidence>
<dbReference type="Proteomes" id="UP001634394">
    <property type="component" value="Unassembled WGS sequence"/>
</dbReference>
<evidence type="ECO:0000313" key="2">
    <source>
        <dbReference type="Proteomes" id="UP001634394"/>
    </source>
</evidence>
<dbReference type="EMBL" id="JBJQND010000015">
    <property type="protein sequence ID" value="KAL3852248.1"/>
    <property type="molecule type" value="Genomic_DNA"/>
</dbReference>
<dbReference type="AlphaFoldDB" id="A0ABD3UUS1"/>
<organism evidence="1 2">
    <name type="scientific">Sinanodonta woodiana</name>
    <name type="common">Chinese pond mussel</name>
    <name type="synonym">Anodonta woodiana</name>
    <dbReference type="NCBI Taxonomy" id="1069815"/>
    <lineage>
        <taxon>Eukaryota</taxon>
        <taxon>Metazoa</taxon>
        <taxon>Spiralia</taxon>
        <taxon>Lophotrochozoa</taxon>
        <taxon>Mollusca</taxon>
        <taxon>Bivalvia</taxon>
        <taxon>Autobranchia</taxon>
        <taxon>Heteroconchia</taxon>
        <taxon>Palaeoheterodonta</taxon>
        <taxon>Unionida</taxon>
        <taxon>Unionoidea</taxon>
        <taxon>Unionidae</taxon>
        <taxon>Unioninae</taxon>
        <taxon>Sinanodonta</taxon>
    </lineage>
</organism>
<keyword evidence="2" id="KW-1185">Reference proteome</keyword>
<protein>
    <submittedName>
        <fullName evidence="1">Uncharacterized protein</fullName>
    </submittedName>
</protein>
<accession>A0ABD3UUS1</accession>